<keyword evidence="6" id="KW-0067">ATP-binding</keyword>
<feature type="transmembrane region" description="Helical" evidence="9">
    <location>
        <begin position="1093"/>
        <end position="1121"/>
    </location>
</feature>
<evidence type="ECO:0000256" key="6">
    <source>
        <dbReference type="ARBA" id="ARBA00022840"/>
    </source>
</evidence>
<gene>
    <name evidence="11" type="ORF">FOC1_g10006398</name>
</gene>
<organism evidence="11 12">
    <name type="scientific">Fusarium oxysporum f. sp. cubense (strain race 1)</name>
    <name type="common">Panama disease fungus</name>
    <dbReference type="NCBI Taxonomy" id="1229664"/>
    <lineage>
        <taxon>Eukaryota</taxon>
        <taxon>Fungi</taxon>
        <taxon>Dikarya</taxon>
        <taxon>Ascomycota</taxon>
        <taxon>Pezizomycotina</taxon>
        <taxon>Sordariomycetes</taxon>
        <taxon>Hypocreomycetidae</taxon>
        <taxon>Hypocreales</taxon>
        <taxon>Nectriaceae</taxon>
        <taxon>Fusarium</taxon>
        <taxon>Fusarium oxysporum species complex</taxon>
    </lineage>
</organism>
<dbReference type="OrthoDB" id="245989at2759"/>
<feature type="transmembrane region" description="Helical" evidence="9">
    <location>
        <begin position="435"/>
        <end position="455"/>
    </location>
</feature>
<dbReference type="GO" id="GO:0005524">
    <property type="term" value="F:ATP binding"/>
    <property type="evidence" value="ECO:0007669"/>
    <property type="project" value="UniProtKB-KW"/>
</dbReference>
<evidence type="ECO:0000256" key="1">
    <source>
        <dbReference type="ARBA" id="ARBA00004141"/>
    </source>
</evidence>
<keyword evidence="5" id="KW-0547">Nucleotide-binding</keyword>
<dbReference type="SUPFAM" id="SSF52540">
    <property type="entry name" value="P-loop containing nucleoside triphosphate hydrolases"/>
    <property type="match status" value="2"/>
</dbReference>
<keyword evidence="4 9" id="KW-0812">Transmembrane</keyword>
<dbReference type="InterPro" id="IPR003439">
    <property type="entry name" value="ABC_transporter-like_ATP-bd"/>
</dbReference>
<evidence type="ECO:0000256" key="8">
    <source>
        <dbReference type="ARBA" id="ARBA00023136"/>
    </source>
</evidence>
<dbReference type="Pfam" id="PF01061">
    <property type="entry name" value="ABC2_membrane"/>
    <property type="match status" value="3"/>
</dbReference>
<name>N4TUL8_FUSC1</name>
<comment type="subcellular location">
    <subcellularLocation>
        <location evidence="1">Membrane</location>
        <topology evidence="1">Multi-pass membrane protein</topology>
    </subcellularLocation>
</comment>
<dbReference type="OMA" id="YSKIWVH"/>
<feature type="domain" description="ABC transporter" evidence="10">
    <location>
        <begin position="90"/>
        <end position="338"/>
    </location>
</feature>
<dbReference type="Pfam" id="PF19055">
    <property type="entry name" value="ABC2_membrane_7"/>
    <property type="match status" value="1"/>
</dbReference>
<dbReference type="InterPro" id="IPR013525">
    <property type="entry name" value="ABC2_TM"/>
</dbReference>
<evidence type="ECO:0000256" key="9">
    <source>
        <dbReference type="SAM" id="Phobius"/>
    </source>
</evidence>
<dbReference type="STRING" id="1229664.N4TUL8"/>
<feature type="transmembrane region" description="Helical" evidence="9">
    <location>
        <begin position="1025"/>
        <end position="1044"/>
    </location>
</feature>
<dbReference type="InterPro" id="IPR043926">
    <property type="entry name" value="ABCG_dom"/>
</dbReference>
<comment type="similarity">
    <text evidence="2">Belongs to the ABC transporter superfamily. ABCG family. PDR (TC 3.A.1.205) subfamily.</text>
</comment>
<dbReference type="GO" id="GO:0140359">
    <property type="term" value="F:ABC-type transporter activity"/>
    <property type="evidence" value="ECO:0007669"/>
    <property type="project" value="InterPro"/>
</dbReference>
<dbReference type="PANTHER" id="PTHR19241">
    <property type="entry name" value="ATP-BINDING CASSETTE TRANSPORTER"/>
    <property type="match status" value="1"/>
</dbReference>
<evidence type="ECO:0000313" key="12">
    <source>
        <dbReference type="Proteomes" id="UP000016928"/>
    </source>
</evidence>
<feature type="transmembrane region" description="Helical" evidence="9">
    <location>
        <begin position="518"/>
        <end position="536"/>
    </location>
</feature>
<evidence type="ECO:0000256" key="4">
    <source>
        <dbReference type="ARBA" id="ARBA00022692"/>
    </source>
</evidence>
<accession>N4TUL8</accession>
<dbReference type="GO" id="GO:0016887">
    <property type="term" value="F:ATP hydrolysis activity"/>
    <property type="evidence" value="ECO:0007669"/>
    <property type="project" value="InterPro"/>
</dbReference>
<reference evidence="12" key="1">
    <citation type="submission" date="2012-09" db="EMBL/GenBank/DDBJ databases">
        <title>Genome sequencing and comparative transcriptomics of race 1 and race 4 of banana pathogen: Fusarium oxysporum f. sp. cubense.</title>
        <authorList>
            <person name="Fang X."/>
            <person name="Huang J."/>
        </authorList>
    </citation>
    <scope>NUCLEOTIDE SEQUENCE [LARGE SCALE GENOMIC DNA]</scope>
    <source>
        <strain evidence="12">race 1</strain>
    </source>
</reference>
<dbReference type="InterPro" id="IPR034001">
    <property type="entry name" value="ABCG_PDR_1"/>
</dbReference>
<feature type="transmembrane region" description="Helical" evidence="9">
    <location>
        <begin position="1133"/>
        <end position="1154"/>
    </location>
</feature>
<feature type="transmembrane region" description="Helical" evidence="9">
    <location>
        <begin position="1160"/>
        <end position="1180"/>
    </location>
</feature>
<dbReference type="Gene3D" id="3.40.50.300">
    <property type="entry name" value="P-loop containing nucleotide triphosphate hydrolases"/>
    <property type="match status" value="2"/>
</dbReference>
<feature type="domain" description="ABC transporter" evidence="10">
    <location>
        <begin position="690"/>
        <end position="929"/>
    </location>
</feature>
<reference evidence="12" key="2">
    <citation type="journal article" date="2014" name="PLoS ONE">
        <title>Genome and Transcriptome Analysis of the Fungal Pathogen Fusarium oxysporum f. sp. cubense Causing Banana Vascular Wilt Disease.</title>
        <authorList>
            <person name="Guo L."/>
            <person name="Han L."/>
            <person name="Yang L."/>
            <person name="Zeng H."/>
            <person name="Fan D."/>
            <person name="Zhu Y."/>
            <person name="Feng Y."/>
            <person name="Wang G."/>
            <person name="Peng C."/>
            <person name="Jiang X."/>
            <person name="Zhou D."/>
            <person name="Ni P."/>
            <person name="Liang C."/>
            <person name="Liu L."/>
            <person name="Wang J."/>
            <person name="Mao C."/>
            <person name="Fang X."/>
            <person name="Peng M."/>
            <person name="Huang J."/>
        </authorList>
    </citation>
    <scope>NUCLEOTIDE SEQUENCE [LARGE SCALE GENOMIC DNA]</scope>
    <source>
        <strain evidence="12">race 1</strain>
    </source>
</reference>
<evidence type="ECO:0000259" key="10">
    <source>
        <dbReference type="PROSITE" id="PS50893"/>
    </source>
</evidence>
<dbReference type="HOGENOM" id="CLU_000604_35_0_1"/>
<proteinExistence type="inferred from homology"/>
<dbReference type="InterPro" id="IPR027417">
    <property type="entry name" value="P-loop_NTPase"/>
</dbReference>
<evidence type="ECO:0000256" key="5">
    <source>
        <dbReference type="ARBA" id="ARBA00022741"/>
    </source>
</evidence>
<dbReference type="PROSITE" id="PS00211">
    <property type="entry name" value="ABC_TRANSPORTER_1"/>
    <property type="match status" value="1"/>
</dbReference>
<dbReference type="Pfam" id="PF06422">
    <property type="entry name" value="PDR_CDR"/>
    <property type="match status" value="1"/>
</dbReference>
<dbReference type="SMART" id="SM00382">
    <property type="entry name" value="AAA"/>
    <property type="match status" value="2"/>
</dbReference>
<feature type="transmembrane region" description="Helical" evidence="9">
    <location>
        <begin position="1056"/>
        <end position="1081"/>
    </location>
</feature>
<dbReference type="GO" id="GO:0016020">
    <property type="term" value="C:membrane"/>
    <property type="evidence" value="ECO:0007669"/>
    <property type="project" value="UniProtKB-SubCell"/>
</dbReference>
<evidence type="ECO:0000313" key="11">
    <source>
        <dbReference type="EMBL" id="ENH62932.1"/>
    </source>
</evidence>
<feature type="transmembrane region" description="Helical" evidence="9">
    <location>
        <begin position="1286"/>
        <end position="1306"/>
    </location>
</feature>
<dbReference type="InterPro" id="IPR003593">
    <property type="entry name" value="AAA+_ATPase"/>
</dbReference>
<dbReference type="InterPro" id="IPR010929">
    <property type="entry name" value="PDR_CDR_ABC"/>
</dbReference>
<feature type="transmembrane region" description="Helical" evidence="9">
    <location>
        <begin position="621"/>
        <end position="638"/>
    </location>
</feature>
<dbReference type="InterPro" id="IPR017871">
    <property type="entry name" value="ABC_transporter-like_CS"/>
</dbReference>
<feature type="transmembrane region" description="Helical" evidence="9">
    <location>
        <begin position="1192"/>
        <end position="1216"/>
    </location>
</feature>
<dbReference type="VEuPathDB" id="FungiDB:FOC1_g10006398"/>
<keyword evidence="7 9" id="KW-1133">Transmembrane helix</keyword>
<keyword evidence="8 9" id="KW-0472">Membrane</keyword>
<dbReference type="CDD" id="cd03233">
    <property type="entry name" value="ABCG_PDR_domain1"/>
    <property type="match status" value="1"/>
</dbReference>
<dbReference type="Proteomes" id="UP000016928">
    <property type="component" value="Unassembled WGS sequence"/>
</dbReference>
<feature type="transmembrane region" description="Helical" evidence="9">
    <location>
        <begin position="462"/>
        <end position="481"/>
    </location>
</feature>
<evidence type="ECO:0000256" key="7">
    <source>
        <dbReference type="ARBA" id="ARBA00022989"/>
    </source>
</evidence>
<protein>
    <submittedName>
        <fullName evidence="11">Multidrug resistance protein CDR2</fullName>
    </submittedName>
</protein>
<dbReference type="EMBL" id="KB731258">
    <property type="protein sequence ID" value="ENH62932.1"/>
    <property type="molecule type" value="Genomic_DNA"/>
</dbReference>
<evidence type="ECO:0000256" key="3">
    <source>
        <dbReference type="ARBA" id="ARBA00022448"/>
    </source>
</evidence>
<evidence type="ECO:0000256" key="2">
    <source>
        <dbReference type="ARBA" id="ARBA00006012"/>
    </source>
</evidence>
<keyword evidence="3" id="KW-0813">Transport</keyword>
<dbReference type="Pfam" id="PF00005">
    <property type="entry name" value="ABC_tran"/>
    <property type="match status" value="2"/>
</dbReference>
<sequence>MSTPTEGSVLETQKDAAIEVSVPKGLDPEGLDAIRVLLQSQALGGNDTPKQIGVSFKHLSVTAPSGTQVQVKTLPRAILNTFGPDQVRFIRQQVLARISPRNSVPEGKTILNGFSGVVKPGEMLLVLGRPGSGCSTFLRTVASRSNLATTGDLEYANVSSSVFKRDHARETIYLPEEDRHIASLTVRQTIQFALRNSLPTDARNTKLVASLVDVIAKICGLSHALDTPVGGAFSPGVSGGERKRVSIAEVLAAGSSVQCFDNSTRGLDSSTALDFVKALRAFTDIGHKTTLATLYQAGEEIYRNFDKVVVLAEGYEAFFGSTSEAWSYFHNLGFIPIPGQTTAEFLATVTDPDERKAIPGSEADSINSSADLAAAFKRSDHYARLVSEIDEYREKQGQADALLPTYSYRLSLPSQVKESLKREYQLVKGQRRVYYIKWITTIILCLVCGSVYFDIENNAQGAFTRGGILYFALILNGWLQFPELFDAYTNRPVLERQVCFSNLLRMFAYFVGTLDDCFRYGGFSCTVLLLFAGFLIPPNDMSPAFGWLHHINPMFYGFENLFSSEFSNLDLSCHDNLIPAQGIAGHQTCAVRGALPGQTSVPGLQYAESFGFSYSHRWRNIGIMIAIGLAYLIAGIFGSEFMSFAPNGGAPLVFAKRRKASSPDSHDVEKSAPSSGHASVLSGRIGQVALKWNQLSVYIGDSHILKNISGYVRRGELTALCGASGAGKTTLLTALSQTNFAGSIVGGEVLVGDQPPSSSYRKTVGFAQQMDLHDGTATVREALEFSALLRQPKHYSKAEKLAYVSKVLDLLDLNDVQDALIGEDGGGLGVERLKRVTIGVELAARPEILFADEPTSGLDSQGASRIVHYLKTLARQGQAIVVTIHQPSALVFSQFDNLLALSSEGSQLYFGKVTEALSYFARNGATCPEGANPGEFILETVGAGVNARTSDKGSNWASTWAASPEAADLGREITINIDASKSLSPGVGEEVTSEHNASVFLQTILLTRRMLLNQWRSPPYIYSKIWVHVISAILVGFTFFQIGTSPQDLQNRMFSVFFILFLCNAIVNVILARYFFASLYWQFREGPSHAYGWIAFVSSTILSEIPGAILVTVLYFVIWYFPAGLPLDQAGYIFLFLLTYEIFQVLLGLFMMALSPDLGAAGNVLVFIVCTCNWFNGIIVPYSQIQVFWRYWLYYLSPFTYLLGGMVTAVTSSVGVSCSSADLTVFTAPANETCSSYVSKWALSASAQLLNPDASGDDYCQVCRWTTGTQFLDQFNLGDGQLGGQWGSWGIFVVFTFSNLALVYFFTWATKVKGWKLFYFF</sequence>
<dbReference type="PROSITE" id="PS50893">
    <property type="entry name" value="ABC_TRANSPORTER_2"/>
    <property type="match status" value="2"/>
</dbReference>